<dbReference type="OrthoDB" id="2121828at2759"/>
<evidence type="ECO:0000259" key="3">
    <source>
        <dbReference type="Pfam" id="PF07731"/>
    </source>
</evidence>
<dbReference type="InterPro" id="IPR002355">
    <property type="entry name" value="Cu_oxidase_Cu_BS"/>
</dbReference>
<evidence type="ECO:0000256" key="1">
    <source>
        <dbReference type="ARBA" id="ARBA00022723"/>
    </source>
</evidence>
<comment type="caution">
    <text evidence="4">The sequence shown here is derived from an EMBL/GenBank/DDBJ whole genome shotgun (WGS) entry which is preliminary data.</text>
</comment>
<dbReference type="PROSITE" id="PS00080">
    <property type="entry name" value="MULTICOPPER_OXIDASE2"/>
    <property type="match status" value="1"/>
</dbReference>
<dbReference type="SUPFAM" id="SSF49503">
    <property type="entry name" value="Cupredoxins"/>
    <property type="match status" value="1"/>
</dbReference>
<dbReference type="InterPro" id="IPR045087">
    <property type="entry name" value="Cu-oxidase_fam"/>
</dbReference>
<keyword evidence="1" id="KW-0479">Metal-binding</keyword>
<dbReference type="GO" id="GO:0005886">
    <property type="term" value="C:plasma membrane"/>
    <property type="evidence" value="ECO:0007669"/>
    <property type="project" value="TreeGrafter"/>
</dbReference>
<dbReference type="PANTHER" id="PTHR11709:SF232">
    <property type="entry name" value="STRAW, ISOFORM G"/>
    <property type="match status" value="1"/>
</dbReference>
<dbReference type="GO" id="GO:0016491">
    <property type="term" value="F:oxidoreductase activity"/>
    <property type="evidence" value="ECO:0007669"/>
    <property type="project" value="UniProtKB-KW"/>
</dbReference>
<evidence type="ECO:0000313" key="4">
    <source>
        <dbReference type="EMBL" id="KNC33752.1"/>
    </source>
</evidence>
<dbReference type="EMBL" id="JRES01000156">
    <property type="protein sequence ID" value="KNC33752.1"/>
    <property type="molecule type" value="Genomic_DNA"/>
</dbReference>
<dbReference type="GO" id="GO:0005507">
    <property type="term" value="F:copper ion binding"/>
    <property type="evidence" value="ECO:0007669"/>
    <property type="project" value="InterPro"/>
</dbReference>
<name>A0A0L0CNF4_LUCCU</name>
<sequence length="196" mass="22124">ASDADHLTSLIDEVSYISPPSPVLSQYDDIPKSYFCNGDNRPADCGENCECVHKIDIPLDAVVEVVLIDEVQQINISHPFHLHGMPFYVIGIGRSPDEETQRMSLKLALDLDRRGILNRKFLMPSLRDTVAVPNNGYTVIRFRADNPGVWMFHCHFQYHIVIGMNLLFQVGTKKDWPPVPANFPKCGNFVPPITLH</sequence>
<keyword evidence="2" id="KW-0560">Oxidoreductase</keyword>
<dbReference type="InterPro" id="IPR011706">
    <property type="entry name" value="Cu-oxidase_C"/>
</dbReference>
<proteinExistence type="predicted"/>
<evidence type="ECO:0000313" key="5">
    <source>
        <dbReference type="Proteomes" id="UP000037069"/>
    </source>
</evidence>
<feature type="non-terminal residue" evidence="4">
    <location>
        <position position="196"/>
    </location>
</feature>
<dbReference type="AlphaFoldDB" id="A0A0L0CNF4"/>
<dbReference type="InterPro" id="IPR008972">
    <property type="entry name" value="Cupredoxin"/>
</dbReference>
<dbReference type="PANTHER" id="PTHR11709">
    <property type="entry name" value="MULTI-COPPER OXIDASE"/>
    <property type="match status" value="1"/>
</dbReference>
<evidence type="ECO:0000256" key="2">
    <source>
        <dbReference type="ARBA" id="ARBA00023002"/>
    </source>
</evidence>
<dbReference type="Pfam" id="PF07731">
    <property type="entry name" value="Cu-oxidase_2"/>
    <property type="match status" value="1"/>
</dbReference>
<dbReference type="InterPro" id="IPR033138">
    <property type="entry name" value="Cu_oxidase_CS"/>
</dbReference>
<keyword evidence="5" id="KW-1185">Reference proteome</keyword>
<dbReference type="OMA" id="GENCECV"/>
<accession>A0A0L0CNF4</accession>
<reference evidence="4 5" key="1">
    <citation type="journal article" date="2015" name="Nat. Commun.">
        <title>Lucilia cuprina genome unlocks parasitic fly biology to underpin future interventions.</title>
        <authorList>
            <person name="Anstead C.A."/>
            <person name="Korhonen P.K."/>
            <person name="Young N.D."/>
            <person name="Hall R.S."/>
            <person name="Jex A.R."/>
            <person name="Murali S.C."/>
            <person name="Hughes D.S."/>
            <person name="Lee S.F."/>
            <person name="Perry T."/>
            <person name="Stroehlein A.J."/>
            <person name="Ansell B.R."/>
            <person name="Breugelmans B."/>
            <person name="Hofmann A."/>
            <person name="Qu J."/>
            <person name="Dugan S."/>
            <person name="Lee S.L."/>
            <person name="Chao H."/>
            <person name="Dinh H."/>
            <person name="Han Y."/>
            <person name="Doddapaneni H.V."/>
            <person name="Worley K.C."/>
            <person name="Muzny D.M."/>
            <person name="Ioannidis P."/>
            <person name="Waterhouse R.M."/>
            <person name="Zdobnov E.M."/>
            <person name="James P.J."/>
            <person name="Bagnall N.H."/>
            <person name="Kotze A.C."/>
            <person name="Gibbs R.A."/>
            <person name="Richards S."/>
            <person name="Batterham P."/>
            <person name="Gasser R.B."/>
        </authorList>
    </citation>
    <scope>NUCLEOTIDE SEQUENCE [LARGE SCALE GENOMIC DNA]</scope>
    <source>
        <strain evidence="4 5">LS</strain>
        <tissue evidence="4">Full body</tissue>
    </source>
</reference>
<dbReference type="GO" id="GO:0006826">
    <property type="term" value="P:iron ion transport"/>
    <property type="evidence" value="ECO:0007669"/>
    <property type="project" value="TreeGrafter"/>
</dbReference>
<dbReference type="PROSITE" id="PS00079">
    <property type="entry name" value="MULTICOPPER_OXIDASE1"/>
    <property type="match status" value="1"/>
</dbReference>
<dbReference type="CDD" id="cd13905">
    <property type="entry name" value="CuRO_3_tcLLC2_insect_like"/>
    <property type="match status" value="1"/>
</dbReference>
<dbReference type="STRING" id="7375.A0A0L0CNF4"/>
<dbReference type="Proteomes" id="UP000037069">
    <property type="component" value="Unassembled WGS sequence"/>
</dbReference>
<gene>
    <name evidence="4" type="ORF">FF38_05858</name>
</gene>
<dbReference type="Gene3D" id="2.60.40.420">
    <property type="entry name" value="Cupredoxins - blue copper proteins"/>
    <property type="match status" value="1"/>
</dbReference>
<feature type="non-terminal residue" evidence="4">
    <location>
        <position position="1"/>
    </location>
</feature>
<feature type="domain" description="Plastocyanin-like" evidence="3">
    <location>
        <begin position="17"/>
        <end position="172"/>
    </location>
</feature>
<protein>
    <recommendedName>
        <fullName evidence="3">Plastocyanin-like domain-containing protein</fullName>
    </recommendedName>
</protein>
<organism evidence="4 5">
    <name type="scientific">Lucilia cuprina</name>
    <name type="common">Green bottle fly</name>
    <name type="synonym">Australian sheep blowfly</name>
    <dbReference type="NCBI Taxonomy" id="7375"/>
    <lineage>
        <taxon>Eukaryota</taxon>
        <taxon>Metazoa</taxon>
        <taxon>Ecdysozoa</taxon>
        <taxon>Arthropoda</taxon>
        <taxon>Hexapoda</taxon>
        <taxon>Insecta</taxon>
        <taxon>Pterygota</taxon>
        <taxon>Neoptera</taxon>
        <taxon>Endopterygota</taxon>
        <taxon>Diptera</taxon>
        <taxon>Brachycera</taxon>
        <taxon>Muscomorpha</taxon>
        <taxon>Oestroidea</taxon>
        <taxon>Calliphoridae</taxon>
        <taxon>Luciliinae</taxon>
        <taxon>Lucilia</taxon>
    </lineage>
</organism>